<dbReference type="RefSeq" id="WP_167217054.1">
    <property type="nucleotide sequence ID" value="NZ_CP050063.1"/>
</dbReference>
<evidence type="ECO:0000313" key="1">
    <source>
        <dbReference type="EMBL" id="QIP16812.1"/>
    </source>
</evidence>
<keyword evidence="2" id="KW-1185">Reference proteome</keyword>
<gene>
    <name evidence="1" type="ORF">G8759_31305</name>
</gene>
<proteinExistence type="predicted"/>
<dbReference type="Proteomes" id="UP000501802">
    <property type="component" value="Chromosome"/>
</dbReference>
<name>A0A6G9AWG2_9BACT</name>
<dbReference type="AlphaFoldDB" id="A0A6G9AWG2"/>
<accession>A0A6G9AWG2</accession>
<sequence length="206" mass="23775">MSTELSLAQMPATKWEDKYDLVLRWARDERSDDDPLRTRIPAALEQQFRRWNQIYGLLQAGTYSKTTEQIAVVKKTFPGISDRTARNLLADTKRFFSVLDAPNLAWERLTLIEEVREDIKLARQKGDFRSVAALRTLYAKLTGADQPEEVVENKTIFNIIAFNPEQLGVELIDPDKLDTMIRSITASDKKKRDDFFTQFEDVTEAK</sequence>
<reference evidence="1 2" key="1">
    <citation type="submission" date="2020-03" db="EMBL/GenBank/DDBJ databases">
        <authorList>
            <person name="Kim M.K."/>
        </authorList>
    </citation>
    <scope>NUCLEOTIDE SEQUENCE [LARGE SCALE GENOMIC DNA]</scope>
    <source>
        <strain evidence="1 2">BT328</strain>
    </source>
</reference>
<dbReference type="EMBL" id="CP050063">
    <property type="protein sequence ID" value="QIP16812.1"/>
    <property type="molecule type" value="Genomic_DNA"/>
</dbReference>
<protein>
    <submittedName>
        <fullName evidence="1">Uncharacterized protein</fullName>
    </submittedName>
</protein>
<dbReference type="KEGG" id="spib:G8759_31305"/>
<organism evidence="1 2">
    <name type="scientific">Spirosoma aureum</name>
    <dbReference type="NCBI Taxonomy" id="2692134"/>
    <lineage>
        <taxon>Bacteria</taxon>
        <taxon>Pseudomonadati</taxon>
        <taxon>Bacteroidota</taxon>
        <taxon>Cytophagia</taxon>
        <taxon>Cytophagales</taxon>
        <taxon>Cytophagaceae</taxon>
        <taxon>Spirosoma</taxon>
    </lineage>
</organism>
<evidence type="ECO:0000313" key="2">
    <source>
        <dbReference type="Proteomes" id="UP000501802"/>
    </source>
</evidence>